<proteinExistence type="inferred from homology"/>
<evidence type="ECO:0000313" key="10">
    <source>
        <dbReference type="Proteomes" id="UP001056291"/>
    </source>
</evidence>
<dbReference type="InterPro" id="IPR038297">
    <property type="entry name" value="CcmH/CycL/NrfF/Ccl2_sf"/>
</dbReference>
<gene>
    <name evidence="9" type="ORF">NBZ79_01465</name>
</gene>
<dbReference type="InterPro" id="IPR005616">
    <property type="entry name" value="CcmH/CycL/Ccl2/NrfF_N"/>
</dbReference>
<comment type="function">
    <text evidence="7">Possible subunit of a heme lyase.</text>
</comment>
<reference evidence="9" key="1">
    <citation type="submission" date="2022-06" db="EMBL/GenBank/DDBJ databases">
        <title>Sneathiella actinostolidae sp. nov., isolated from a sea anemonein the Western Pacific Ocean.</title>
        <authorList>
            <person name="Wei M.J."/>
        </authorList>
    </citation>
    <scope>NUCLEOTIDE SEQUENCE</scope>
    <source>
        <strain evidence="9">PHK-P5</strain>
    </source>
</reference>
<evidence type="ECO:0000256" key="2">
    <source>
        <dbReference type="ARBA" id="ARBA00022617"/>
    </source>
</evidence>
<comment type="similarity">
    <text evidence="1 7">Belongs to the CcmH/CycL/Ccl2/NrfF family.</text>
</comment>
<organism evidence="9 10">
    <name type="scientific">Sneathiella marina</name>
    <dbReference type="NCBI Taxonomy" id="2950108"/>
    <lineage>
        <taxon>Bacteria</taxon>
        <taxon>Pseudomonadati</taxon>
        <taxon>Pseudomonadota</taxon>
        <taxon>Alphaproteobacteria</taxon>
        <taxon>Sneathiellales</taxon>
        <taxon>Sneathiellaceae</taxon>
        <taxon>Sneathiella</taxon>
    </lineage>
</organism>
<evidence type="ECO:0000256" key="6">
    <source>
        <dbReference type="ARBA" id="ARBA00023004"/>
    </source>
</evidence>
<evidence type="ECO:0000256" key="3">
    <source>
        <dbReference type="ARBA" id="ARBA00022723"/>
    </source>
</evidence>
<evidence type="ECO:0000313" key="9">
    <source>
        <dbReference type="EMBL" id="USG61644.1"/>
    </source>
</evidence>
<keyword evidence="7" id="KW-0472">Membrane</keyword>
<accession>A0ABY4W401</accession>
<dbReference type="EMBL" id="CP098747">
    <property type="protein sequence ID" value="USG61644.1"/>
    <property type="molecule type" value="Genomic_DNA"/>
</dbReference>
<dbReference type="CDD" id="cd16378">
    <property type="entry name" value="CcmH_N"/>
    <property type="match status" value="1"/>
</dbReference>
<dbReference type="Gene3D" id="1.10.8.640">
    <property type="entry name" value="Cytochrome C biogenesis protein"/>
    <property type="match status" value="1"/>
</dbReference>
<keyword evidence="7" id="KW-1133">Transmembrane helix</keyword>
<dbReference type="RefSeq" id="WP_251934793.1">
    <property type="nucleotide sequence ID" value="NZ_CP098747.1"/>
</dbReference>
<dbReference type="Proteomes" id="UP001056291">
    <property type="component" value="Chromosome"/>
</dbReference>
<keyword evidence="3 7" id="KW-0479">Metal-binding</keyword>
<keyword evidence="7" id="KW-0812">Transmembrane</keyword>
<evidence type="ECO:0000256" key="5">
    <source>
        <dbReference type="ARBA" id="ARBA00022748"/>
    </source>
</evidence>
<evidence type="ECO:0000259" key="8">
    <source>
        <dbReference type="Pfam" id="PF03918"/>
    </source>
</evidence>
<keyword evidence="4 7" id="KW-0732">Signal</keyword>
<keyword evidence="5" id="KW-0201">Cytochrome c-type biogenesis</keyword>
<keyword evidence="6 7" id="KW-0408">Iron</keyword>
<dbReference type="PANTHER" id="PTHR47870">
    <property type="entry name" value="CYTOCHROME C-TYPE BIOGENESIS PROTEIN CCMH"/>
    <property type="match status" value="1"/>
</dbReference>
<keyword evidence="10" id="KW-1185">Reference proteome</keyword>
<dbReference type="Pfam" id="PF03918">
    <property type="entry name" value="CcmH"/>
    <property type="match status" value="1"/>
</dbReference>
<dbReference type="InterPro" id="IPR051263">
    <property type="entry name" value="C-type_cytochrome_biogenesis"/>
</dbReference>
<feature type="domain" description="CcmH/CycL/Ccl2/NrfF N-terminal" evidence="8">
    <location>
        <begin position="14"/>
        <end position="154"/>
    </location>
</feature>
<evidence type="ECO:0000256" key="1">
    <source>
        <dbReference type="ARBA" id="ARBA00010342"/>
    </source>
</evidence>
<name>A0ABY4W401_9PROT</name>
<protein>
    <recommendedName>
        <fullName evidence="7">Cytochrome c-type biogenesis protein</fullName>
    </recommendedName>
</protein>
<dbReference type="PANTHER" id="PTHR47870:SF1">
    <property type="entry name" value="CYTOCHROME C-TYPE BIOGENESIS PROTEIN CCMH"/>
    <property type="match status" value="1"/>
</dbReference>
<keyword evidence="2 7" id="KW-0349">Heme</keyword>
<sequence>MRAIFRSGLVATIFAVLVIASAGAVFVEKRLDDPAQETRAREISEGIRCLVCQNQSILDSNADLARDLRQIIRERIVAGDSDAEVKTFLVVRYGDWVLLDPPFKLRTAILWLGPLAFFLLGGTAVIMFLRGRGSAGDVETLPLTAEEEASFKQISPDDKDELPK</sequence>
<feature type="transmembrane region" description="Helical" evidence="7">
    <location>
        <begin position="108"/>
        <end position="129"/>
    </location>
</feature>
<evidence type="ECO:0000256" key="7">
    <source>
        <dbReference type="RuleBase" id="RU364112"/>
    </source>
</evidence>
<evidence type="ECO:0000256" key="4">
    <source>
        <dbReference type="ARBA" id="ARBA00022729"/>
    </source>
</evidence>